<dbReference type="SUPFAM" id="SSF56436">
    <property type="entry name" value="C-type lectin-like"/>
    <property type="match status" value="1"/>
</dbReference>
<dbReference type="InterPro" id="IPR042095">
    <property type="entry name" value="SUMF_sf"/>
</dbReference>
<reference evidence="5" key="1">
    <citation type="journal article" date="2019" name="Int. J. Syst. Evol. Microbiol.">
        <title>The Global Catalogue of Microorganisms (GCM) 10K type strain sequencing project: providing services to taxonomists for standard genome sequencing and annotation.</title>
        <authorList>
            <consortium name="The Broad Institute Genomics Platform"/>
            <consortium name="The Broad Institute Genome Sequencing Center for Infectious Disease"/>
            <person name="Wu L."/>
            <person name="Ma J."/>
        </authorList>
    </citation>
    <scope>NUCLEOTIDE SEQUENCE [LARGE SCALE GENOMIC DNA]</scope>
    <source>
        <strain evidence="5">CCUG 30340</strain>
    </source>
</reference>
<evidence type="ECO:0000313" key="5">
    <source>
        <dbReference type="Proteomes" id="UP001595886"/>
    </source>
</evidence>
<dbReference type="InterPro" id="IPR005532">
    <property type="entry name" value="SUMF_dom"/>
</dbReference>
<proteinExistence type="predicted"/>
<feature type="region of interest" description="Disordered" evidence="1">
    <location>
        <begin position="515"/>
        <end position="540"/>
    </location>
</feature>
<dbReference type="Gene3D" id="3.90.1580.10">
    <property type="entry name" value="paralog of FGE (formylglycine-generating enzyme)"/>
    <property type="match status" value="1"/>
</dbReference>
<dbReference type="InterPro" id="IPR011990">
    <property type="entry name" value="TPR-like_helical_dom_sf"/>
</dbReference>
<evidence type="ECO:0000256" key="2">
    <source>
        <dbReference type="SAM" id="Phobius"/>
    </source>
</evidence>
<evidence type="ECO:0000259" key="3">
    <source>
        <dbReference type="Pfam" id="PF03781"/>
    </source>
</evidence>
<dbReference type="PANTHER" id="PTHR23150:SF35">
    <property type="entry name" value="BLL6746 PROTEIN"/>
    <property type="match status" value="1"/>
</dbReference>
<feature type="transmembrane region" description="Helical" evidence="2">
    <location>
        <begin position="12"/>
        <end position="31"/>
    </location>
</feature>
<dbReference type="PANTHER" id="PTHR23150">
    <property type="entry name" value="SULFATASE MODIFYING FACTOR 1, 2"/>
    <property type="match status" value="1"/>
</dbReference>
<feature type="domain" description="Sulfatase-modifying factor enzyme-like" evidence="3">
    <location>
        <begin position="367"/>
        <end position="640"/>
    </location>
</feature>
<organism evidence="4 5">
    <name type="scientific">Dokdonella ginsengisoli</name>
    <dbReference type="NCBI Taxonomy" id="363846"/>
    <lineage>
        <taxon>Bacteria</taxon>
        <taxon>Pseudomonadati</taxon>
        <taxon>Pseudomonadota</taxon>
        <taxon>Gammaproteobacteria</taxon>
        <taxon>Lysobacterales</taxon>
        <taxon>Rhodanobacteraceae</taxon>
        <taxon>Dokdonella</taxon>
    </lineage>
</organism>
<dbReference type="Pfam" id="PF03781">
    <property type="entry name" value="FGE-sulfatase"/>
    <property type="match status" value="1"/>
</dbReference>
<dbReference type="InterPro" id="IPR051043">
    <property type="entry name" value="Sulfatase_Mod_Factor_Kinase"/>
</dbReference>
<gene>
    <name evidence="4" type="ORF">ACFO6Q_16455</name>
</gene>
<keyword evidence="2" id="KW-1133">Transmembrane helix</keyword>
<protein>
    <submittedName>
        <fullName evidence="4">SUMF1/EgtB/PvdO family nonheme iron enzyme</fullName>
    </submittedName>
</protein>
<accession>A0ABV9QYI8</accession>
<feature type="region of interest" description="Disordered" evidence="1">
    <location>
        <begin position="55"/>
        <end position="81"/>
    </location>
</feature>
<sequence>MPGSELTRKQHTLGGTAGIVLLALALAYRFFPGWFHLQPPPEPVAAPSVVGQRAPTTWSAVQQGAPQTRSEPVEEAPPAEVGTSLADAIRMGPPAPTSKEVAALLKRARAAEEKGALLDPKNGAITLYRSALSQGDGNVEAEAGLERIGGALRDWALAAIDRGDENTAQRYLAAYAELPHADGELTAARARLKTLHEILPMLTRAAELMKTGNITEPADENALSIYRKAAELDPGNRLVDAGLAEIERGYLDHALNEAAQDNFENADRMLGLASAIRPGSQALLDTRARIEGIRRQRAETVLAQARSALDSGNADLAEELAKKAQSISADLGGLDDFNLRLRNARLYASLKPGQVLRDRFLDAAGSAPAIVVIPTGQFVMGSAADEPGHSDNEEPQRRVRIEVGFALGQSEVTVGQFREFVRASKYATDAERLGGAAVYEENTGRIVNRSGMSWQNDYRGERAGDDLPVVNVSWNDASAYLAWLSDRTGKKYRLPSEAEFEYALRAGSSTRYPWGDGDPDKVVGNVTGEGDRSPSKRSWSSAFPRYSDGYWGPAPAKTFAPSTYGLYDMEGNVSEWIEDCWHDNYVRAPRDSKAWVNPGCERRVVRGGSWGSDPDQVRSAFRLAAPAEARSARVGFRVARDL</sequence>
<evidence type="ECO:0000313" key="4">
    <source>
        <dbReference type="EMBL" id="MFC4821917.1"/>
    </source>
</evidence>
<keyword evidence="2" id="KW-0812">Transmembrane</keyword>
<name>A0ABV9QYI8_9GAMM</name>
<keyword evidence="2" id="KW-0472">Membrane</keyword>
<dbReference type="Proteomes" id="UP001595886">
    <property type="component" value="Unassembled WGS sequence"/>
</dbReference>
<evidence type="ECO:0000256" key="1">
    <source>
        <dbReference type="SAM" id="MobiDB-lite"/>
    </source>
</evidence>
<feature type="compositionally biased region" description="Polar residues" evidence="1">
    <location>
        <begin position="55"/>
        <end position="70"/>
    </location>
</feature>
<dbReference type="InterPro" id="IPR016187">
    <property type="entry name" value="CTDL_fold"/>
</dbReference>
<keyword evidence="5" id="KW-1185">Reference proteome</keyword>
<comment type="caution">
    <text evidence="4">The sequence shown here is derived from an EMBL/GenBank/DDBJ whole genome shotgun (WGS) entry which is preliminary data.</text>
</comment>
<dbReference type="RefSeq" id="WP_380022178.1">
    <property type="nucleotide sequence ID" value="NZ_JBHSHD010000010.1"/>
</dbReference>
<dbReference type="Gene3D" id="1.25.40.10">
    <property type="entry name" value="Tetratricopeptide repeat domain"/>
    <property type="match status" value="1"/>
</dbReference>
<dbReference type="EMBL" id="JBHSHD010000010">
    <property type="protein sequence ID" value="MFC4821917.1"/>
    <property type="molecule type" value="Genomic_DNA"/>
</dbReference>